<name>A0A1E7ETZ2_9STRA</name>
<dbReference type="CDD" id="cd02440">
    <property type="entry name" value="AdoMet_MTases"/>
    <property type="match status" value="1"/>
</dbReference>
<sequence length="427" mass="47514">MSVLEIGAAENSYLPENLKLSRHVGVGLSEKLMEENPSLTGKVIVDLNKVVEGRDVDSDDLRRLSAEPFDAIIMANTADFLTHPREVFKSAWFLLKPGGTMINAFSSKKAYADRFERAQTTMWRDYNDDQHMWVAGSFFQFSAGEGWENLMGFDISPESAKDNFEQKGPLDMFDFGDKGKDNNIYVVQATKGYQDDTINEENPTKSINSKMWMLPTLEERDKKLVVPRLGRSYAVTKNPKRKEAIIEHITLLPKIYEALINMDQFAFTFEMQSQLAADLVLDPDFNGNDEQLAAMKEGLGLRTPSPQFWQPIGELTGDMDIVDKINLLSYLVPRFGSGQAGQETALLAFVSGLKPAFSCIRSKCPDLSESDVQLLGTELLCAEILIPGTSTKEEFAAWLGAMTGADMKEILATRKGLNEASNSELSA</sequence>
<dbReference type="InterPro" id="IPR029063">
    <property type="entry name" value="SAM-dependent_MTases_sf"/>
</dbReference>
<dbReference type="InParanoid" id="A0A1E7ETZ2"/>
<dbReference type="GO" id="GO:0008757">
    <property type="term" value="F:S-adenosylmethionine-dependent methyltransferase activity"/>
    <property type="evidence" value="ECO:0007669"/>
    <property type="project" value="InterPro"/>
</dbReference>
<dbReference type="EMBL" id="KV784375">
    <property type="protein sequence ID" value="OEU09441.1"/>
    <property type="molecule type" value="Genomic_DNA"/>
</dbReference>
<dbReference type="AlphaFoldDB" id="A0A1E7ETZ2"/>
<dbReference type="InterPro" id="IPR013216">
    <property type="entry name" value="Methyltransf_11"/>
</dbReference>
<evidence type="ECO:0000259" key="1">
    <source>
        <dbReference type="Pfam" id="PF08241"/>
    </source>
</evidence>
<reference evidence="2 3" key="1">
    <citation type="submission" date="2016-09" db="EMBL/GenBank/DDBJ databases">
        <title>Extensive genetic diversity and differential bi-allelic expression allows diatom success in the polar Southern Ocean.</title>
        <authorList>
            <consortium name="DOE Joint Genome Institute"/>
            <person name="Mock T."/>
            <person name="Otillar R.P."/>
            <person name="Strauss J."/>
            <person name="Dupont C."/>
            <person name="Frickenhaus S."/>
            <person name="Maumus F."/>
            <person name="Mcmullan M."/>
            <person name="Sanges R."/>
            <person name="Schmutz J."/>
            <person name="Toseland A."/>
            <person name="Valas R."/>
            <person name="Veluchamy A."/>
            <person name="Ward B.J."/>
            <person name="Allen A."/>
            <person name="Barry K."/>
            <person name="Falciatore A."/>
            <person name="Ferrante M."/>
            <person name="Fortunato A.E."/>
            <person name="Gloeckner G."/>
            <person name="Gruber A."/>
            <person name="Hipkin R."/>
            <person name="Janech M."/>
            <person name="Kroth P."/>
            <person name="Leese F."/>
            <person name="Lindquist E."/>
            <person name="Lyon B.R."/>
            <person name="Martin J."/>
            <person name="Mayer C."/>
            <person name="Parker M."/>
            <person name="Quesneville H."/>
            <person name="Raymond J."/>
            <person name="Uhlig C."/>
            <person name="Valentin K.U."/>
            <person name="Worden A.Z."/>
            <person name="Armbrust E.V."/>
            <person name="Bowler C."/>
            <person name="Green B."/>
            <person name="Moulton V."/>
            <person name="Van Oosterhout C."/>
            <person name="Grigoriev I."/>
        </authorList>
    </citation>
    <scope>NUCLEOTIDE SEQUENCE [LARGE SCALE GENOMIC DNA]</scope>
    <source>
        <strain evidence="2 3">CCMP1102</strain>
    </source>
</reference>
<dbReference type="PANTHER" id="PTHR43036">
    <property type="entry name" value="OSJNBB0011N17.9 PROTEIN"/>
    <property type="match status" value="1"/>
</dbReference>
<dbReference type="Gene3D" id="3.40.50.150">
    <property type="entry name" value="Vaccinia Virus protein VP39"/>
    <property type="match status" value="1"/>
</dbReference>
<evidence type="ECO:0000313" key="2">
    <source>
        <dbReference type="EMBL" id="OEU09441.1"/>
    </source>
</evidence>
<dbReference type="PANTHER" id="PTHR43036:SF2">
    <property type="entry name" value="OS04G0481300 PROTEIN"/>
    <property type="match status" value="1"/>
</dbReference>
<evidence type="ECO:0000313" key="3">
    <source>
        <dbReference type="Proteomes" id="UP000095751"/>
    </source>
</evidence>
<dbReference type="OrthoDB" id="2013972at2759"/>
<feature type="non-terminal residue" evidence="2">
    <location>
        <position position="427"/>
    </location>
</feature>
<keyword evidence="3" id="KW-1185">Reference proteome</keyword>
<feature type="domain" description="Methyltransferase type 11" evidence="1">
    <location>
        <begin position="6"/>
        <end position="102"/>
    </location>
</feature>
<protein>
    <recommendedName>
        <fullName evidence="1">Methyltransferase type 11 domain-containing protein</fullName>
    </recommendedName>
</protein>
<dbReference type="SUPFAM" id="SSF53335">
    <property type="entry name" value="S-adenosyl-L-methionine-dependent methyltransferases"/>
    <property type="match status" value="1"/>
</dbReference>
<accession>A0A1E7ETZ2</accession>
<organism evidence="2 3">
    <name type="scientific">Fragilariopsis cylindrus CCMP1102</name>
    <dbReference type="NCBI Taxonomy" id="635003"/>
    <lineage>
        <taxon>Eukaryota</taxon>
        <taxon>Sar</taxon>
        <taxon>Stramenopiles</taxon>
        <taxon>Ochrophyta</taxon>
        <taxon>Bacillariophyta</taxon>
        <taxon>Bacillariophyceae</taxon>
        <taxon>Bacillariophycidae</taxon>
        <taxon>Bacillariales</taxon>
        <taxon>Bacillariaceae</taxon>
        <taxon>Fragilariopsis</taxon>
    </lineage>
</organism>
<dbReference type="Proteomes" id="UP000095751">
    <property type="component" value="Unassembled WGS sequence"/>
</dbReference>
<dbReference type="KEGG" id="fcy:FRACYDRAFT_212156"/>
<proteinExistence type="predicted"/>
<dbReference type="Pfam" id="PF08241">
    <property type="entry name" value="Methyltransf_11"/>
    <property type="match status" value="1"/>
</dbReference>
<gene>
    <name evidence="2" type="ORF">FRACYDRAFT_212156</name>
</gene>